<proteinExistence type="predicted"/>
<evidence type="ECO:0000313" key="2">
    <source>
        <dbReference type="EMBL" id="RSI78457.1"/>
    </source>
</evidence>
<comment type="caution">
    <text evidence="2">The sequence shown here is derived from an EMBL/GenBank/DDBJ whole genome shotgun (WGS) entry which is preliminary data.</text>
</comment>
<reference evidence="2 3" key="1">
    <citation type="submission" date="2018-11" db="EMBL/GenBank/DDBJ databases">
        <title>Species Designations Belie Phenotypic and Genotypic Heterogeneity in Oral Streptococci.</title>
        <authorList>
            <person name="Velsko I."/>
        </authorList>
    </citation>
    <scope>NUCLEOTIDE SEQUENCE [LARGE SCALE GENOMIC DNA]</scope>
    <source>
        <strain evidence="2 3">BCA16</strain>
    </source>
</reference>
<dbReference type="Proteomes" id="UP000272928">
    <property type="component" value="Unassembled WGS sequence"/>
</dbReference>
<keyword evidence="1" id="KW-0812">Transmembrane</keyword>
<keyword evidence="1" id="KW-1133">Transmembrane helix</keyword>
<name>A0A3R9IFS0_STRMT</name>
<evidence type="ECO:0000256" key="1">
    <source>
        <dbReference type="SAM" id="Phobius"/>
    </source>
</evidence>
<gene>
    <name evidence="2" type="ORF">D8856_04150</name>
</gene>
<feature type="transmembrane region" description="Helical" evidence="1">
    <location>
        <begin position="6"/>
        <end position="25"/>
    </location>
</feature>
<sequence>MSHTLELLIAIMANVIAGIILYFICKWLDGKK</sequence>
<dbReference type="AlphaFoldDB" id="A0A3R9IFS0"/>
<evidence type="ECO:0000313" key="3">
    <source>
        <dbReference type="Proteomes" id="UP000272928"/>
    </source>
</evidence>
<protein>
    <recommendedName>
        <fullName evidence="4">Type I toxin-antitoxin system Fst family toxin</fullName>
    </recommendedName>
</protein>
<evidence type="ECO:0008006" key="4">
    <source>
        <dbReference type="Google" id="ProtNLM"/>
    </source>
</evidence>
<keyword evidence="1" id="KW-0472">Membrane</keyword>
<dbReference type="EMBL" id="RJNQ01000006">
    <property type="protein sequence ID" value="RSI78457.1"/>
    <property type="molecule type" value="Genomic_DNA"/>
</dbReference>
<organism evidence="2 3">
    <name type="scientific">Streptococcus mitis</name>
    <dbReference type="NCBI Taxonomy" id="28037"/>
    <lineage>
        <taxon>Bacteria</taxon>
        <taxon>Bacillati</taxon>
        <taxon>Bacillota</taxon>
        <taxon>Bacilli</taxon>
        <taxon>Lactobacillales</taxon>
        <taxon>Streptococcaceae</taxon>
        <taxon>Streptococcus</taxon>
        <taxon>Streptococcus mitis group</taxon>
    </lineage>
</organism>
<accession>A0A3R9IFS0</accession>